<dbReference type="PANTHER" id="PTHR10639">
    <property type="entry name" value="CLATHRIN LIGHT CHAIN"/>
    <property type="match status" value="1"/>
</dbReference>
<sequence>MSSSFDAFSNDGEEVTARVSSTRPFDDDGYLGYDPRLPSQRYESYNSFAADEEAKDPLGGIPSDEPPLGFPPASGAGGSFGHDDGIPIPIGHGSGDSVPPSPDNYGFRADQHPEFSSSPPSFMMPESNGKAYEVDEGGEFASDAPILPPPGEMQPEEGFILREWRRQNTILLEEKEKKEKELRNQIIDEADEYKIAFYEKRQINCETNKAQNREREKLFLANQEKFHAEVDKHYWKAIAELIPHEIPNIEKKRGKKDQEKRPSITVVQGPKPGKPTDLARMRQLLLKLKHMPPPHMKTPPAPSAKDGNAAAASGGKPAATAREASPVAPGGQIAAAVQPISA</sequence>
<dbReference type="PANTHER" id="PTHR10639:SF7">
    <property type="entry name" value="CLATHRIN LIGHT CHAIN"/>
    <property type="match status" value="1"/>
</dbReference>
<feature type="region of interest" description="Disordered" evidence="9">
    <location>
        <begin position="249"/>
        <end position="276"/>
    </location>
</feature>
<feature type="region of interest" description="Disordered" evidence="9">
    <location>
        <begin position="290"/>
        <end position="342"/>
    </location>
</feature>
<dbReference type="GO" id="GO:0072583">
    <property type="term" value="P:clathrin-dependent endocytosis"/>
    <property type="evidence" value="ECO:0007669"/>
    <property type="project" value="TreeGrafter"/>
</dbReference>
<organism evidence="10">
    <name type="scientific">Anthurium amnicola</name>
    <dbReference type="NCBI Taxonomy" id="1678845"/>
    <lineage>
        <taxon>Eukaryota</taxon>
        <taxon>Viridiplantae</taxon>
        <taxon>Streptophyta</taxon>
        <taxon>Embryophyta</taxon>
        <taxon>Tracheophyta</taxon>
        <taxon>Spermatophyta</taxon>
        <taxon>Magnoliopsida</taxon>
        <taxon>Liliopsida</taxon>
        <taxon>Araceae</taxon>
        <taxon>Pothoideae</taxon>
        <taxon>Potheae</taxon>
        <taxon>Anthurium</taxon>
    </lineage>
</organism>
<dbReference type="InterPro" id="IPR000996">
    <property type="entry name" value="Clathrin_L-chain"/>
</dbReference>
<feature type="region of interest" description="Disordered" evidence="9">
    <location>
        <begin position="49"/>
        <end position="130"/>
    </location>
</feature>
<accession>A0A1D1XX61</accession>
<gene>
    <name evidence="10" type="primary">At2g20760</name>
    <name evidence="10" type="ORF">g.36887</name>
</gene>
<reference evidence="10" key="1">
    <citation type="submission" date="2015-07" db="EMBL/GenBank/DDBJ databases">
        <title>Transcriptome Assembly of Anthurium amnicola.</title>
        <authorList>
            <person name="Suzuki J."/>
        </authorList>
    </citation>
    <scope>NUCLEOTIDE SEQUENCE</scope>
</reference>
<dbReference type="GO" id="GO:0030130">
    <property type="term" value="C:clathrin coat of trans-Golgi network vesicle"/>
    <property type="evidence" value="ECO:0007669"/>
    <property type="project" value="InterPro"/>
</dbReference>
<name>A0A1D1XX61_9ARAE</name>
<dbReference type="GO" id="GO:0030132">
    <property type="term" value="C:clathrin coat of coated pit"/>
    <property type="evidence" value="ECO:0007669"/>
    <property type="project" value="InterPro"/>
</dbReference>
<protein>
    <recommendedName>
        <fullName evidence="7">Clathrin light chain</fullName>
    </recommendedName>
</protein>
<feature type="coiled-coil region" evidence="8">
    <location>
        <begin position="161"/>
        <end position="192"/>
    </location>
</feature>
<evidence type="ECO:0000256" key="9">
    <source>
        <dbReference type="SAM" id="MobiDB-lite"/>
    </source>
</evidence>
<dbReference type="EMBL" id="GDJX01020962">
    <property type="protein sequence ID" value="JAT46974.1"/>
    <property type="molecule type" value="Transcribed_RNA"/>
</dbReference>
<evidence type="ECO:0000256" key="7">
    <source>
        <dbReference type="RuleBase" id="RU363137"/>
    </source>
</evidence>
<dbReference type="GO" id="GO:0032050">
    <property type="term" value="F:clathrin heavy chain binding"/>
    <property type="evidence" value="ECO:0007669"/>
    <property type="project" value="TreeGrafter"/>
</dbReference>
<evidence type="ECO:0000256" key="8">
    <source>
        <dbReference type="SAM" id="Coils"/>
    </source>
</evidence>
<evidence type="ECO:0000256" key="3">
    <source>
        <dbReference type="ARBA" id="ARBA00005263"/>
    </source>
</evidence>
<proteinExistence type="inferred from homology"/>
<feature type="compositionally biased region" description="Low complexity" evidence="9">
    <location>
        <begin position="114"/>
        <end position="127"/>
    </location>
</feature>
<dbReference type="GO" id="GO:0005198">
    <property type="term" value="F:structural molecule activity"/>
    <property type="evidence" value="ECO:0007669"/>
    <property type="project" value="InterPro"/>
</dbReference>
<keyword evidence="6 7" id="KW-0968">Cytoplasmic vesicle</keyword>
<comment type="function">
    <text evidence="1 7">Clathrin is the major protein of the polyhedral coat of coated pits and vesicles.</text>
</comment>
<comment type="subcellular location">
    <subcellularLocation>
        <location evidence="2 7">Cytoplasmic vesicle membrane</location>
        <topology evidence="2 7">Peripheral membrane protein</topology>
        <orientation evidence="2 7">Cytoplasmic side</orientation>
    </subcellularLocation>
    <subcellularLocation>
        <location evidence="7">Membrane</location>
        <location evidence="7">Coated pit</location>
        <topology evidence="7">Peripheral membrane protein</topology>
        <orientation evidence="7">Cytoplasmic side</orientation>
    </subcellularLocation>
    <text evidence="7">Cytoplasmic face of coated pits and vesicles.</text>
</comment>
<comment type="similarity">
    <text evidence="3 7">Belongs to the clathrin light chain family.</text>
</comment>
<evidence type="ECO:0000256" key="1">
    <source>
        <dbReference type="ARBA" id="ARBA00003913"/>
    </source>
</evidence>
<keyword evidence="8" id="KW-0175">Coiled coil</keyword>
<evidence type="ECO:0000313" key="10">
    <source>
        <dbReference type="EMBL" id="JAT46974.1"/>
    </source>
</evidence>
<dbReference type="Pfam" id="PF01086">
    <property type="entry name" value="Clathrin_lg_ch"/>
    <property type="match status" value="1"/>
</dbReference>
<feature type="compositionally biased region" description="Basic and acidic residues" evidence="9">
    <location>
        <begin position="249"/>
        <end position="262"/>
    </location>
</feature>
<evidence type="ECO:0000256" key="2">
    <source>
        <dbReference type="ARBA" id="ARBA00004180"/>
    </source>
</evidence>
<feature type="compositionally biased region" description="Pro residues" evidence="9">
    <location>
        <begin position="293"/>
        <end position="302"/>
    </location>
</feature>
<feature type="region of interest" description="Disordered" evidence="9">
    <location>
        <begin position="1"/>
        <end position="37"/>
    </location>
</feature>
<evidence type="ECO:0000256" key="5">
    <source>
        <dbReference type="ARBA" id="ARBA00023176"/>
    </source>
</evidence>
<dbReference type="AlphaFoldDB" id="A0A1D1XX61"/>
<evidence type="ECO:0000256" key="6">
    <source>
        <dbReference type="ARBA" id="ARBA00023329"/>
    </source>
</evidence>
<dbReference type="GO" id="GO:0006886">
    <property type="term" value="P:intracellular protein transport"/>
    <property type="evidence" value="ECO:0007669"/>
    <property type="project" value="InterPro"/>
</dbReference>
<keyword evidence="4 7" id="KW-0472">Membrane</keyword>
<feature type="compositionally biased region" description="Low complexity" evidence="9">
    <location>
        <begin position="307"/>
        <end position="321"/>
    </location>
</feature>
<keyword evidence="5 7" id="KW-0168">Coated pit</keyword>
<evidence type="ECO:0000256" key="4">
    <source>
        <dbReference type="ARBA" id="ARBA00023136"/>
    </source>
</evidence>